<name>A0A9Q8P888_PASFU</name>
<dbReference type="GO" id="GO:0070941">
    <property type="term" value="P:eisosome assembly"/>
    <property type="evidence" value="ECO:0007669"/>
    <property type="project" value="TreeGrafter"/>
</dbReference>
<evidence type="ECO:0000256" key="4">
    <source>
        <dbReference type="ARBA" id="ARBA00023136"/>
    </source>
</evidence>
<dbReference type="KEGG" id="ffu:CLAFUR5_05159"/>
<protein>
    <recommendedName>
        <fullName evidence="6">MARVEL domain-containing protein</fullName>
    </recommendedName>
</protein>
<keyword evidence="4 5" id="KW-0472">Membrane</keyword>
<sequence>MEKGRIGLLVTRALQFICAAAVLGVGVKLARGVHEFDDDCKAYAKHDRDCNDALGRFPSSLAYAAFTGAFGLLDALVGLAAVFISAVPWIAVLALDALAAVFFLAGGINSAILRSKDKYRNEGRCDLLSGFCGRFDATTALMFIGFLTTLGAMAMGFFSRRSGNRHSAV</sequence>
<accession>A0A9Q8P888</accession>
<dbReference type="GO" id="GO:0032126">
    <property type="term" value="C:eisosome"/>
    <property type="evidence" value="ECO:0007669"/>
    <property type="project" value="TreeGrafter"/>
</dbReference>
<dbReference type="InterPro" id="IPR008253">
    <property type="entry name" value="Marvel"/>
</dbReference>
<reference evidence="7" key="1">
    <citation type="submission" date="2021-12" db="EMBL/GenBank/DDBJ databases">
        <authorList>
            <person name="Zaccaron A."/>
            <person name="Stergiopoulos I."/>
        </authorList>
    </citation>
    <scope>NUCLEOTIDE SEQUENCE</scope>
    <source>
        <strain evidence="7">Race5_Kim</strain>
    </source>
</reference>
<dbReference type="GO" id="GO:0072659">
    <property type="term" value="P:protein localization to plasma membrane"/>
    <property type="evidence" value="ECO:0007669"/>
    <property type="project" value="TreeGrafter"/>
</dbReference>
<gene>
    <name evidence="7" type="ORF">CLAFUR5_05159</name>
</gene>
<reference evidence="7" key="2">
    <citation type="journal article" date="2022" name="Microb. Genom.">
        <title>A chromosome-scale genome assembly of the tomato pathogen Cladosporium fulvum reveals a compartmentalized genome architecture and the presence of a dispensable chromosome.</title>
        <authorList>
            <person name="Zaccaron A.Z."/>
            <person name="Chen L.H."/>
            <person name="Samaras A."/>
            <person name="Stergiopoulos I."/>
        </authorList>
    </citation>
    <scope>NUCLEOTIDE SEQUENCE</scope>
    <source>
        <strain evidence="7">Race5_Kim</strain>
    </source>
</reference>
<feature type="domain" description="MARVEL" evidence="6">
    <location>
        <begin position="8"/>
        <end position="153"/>
    </location>
</feature>
<evidence type="ECO:0000313" key="7">
    <source>
        <dbReference type="EMBL" id="UJO16858.1"/>
    </source>
</evidence>
<dbReference type="RefSeq" id="XP_047761224.1">
    <property type="nucleotide sequence ID" value="XM_047904307.1"/>
</dbReference>
<keyword evidence="8" id="KW-1185">Reference proteome</keyword>
<dbReference type="OrthoDB" id="2017497at2759"/>
<feature type="transmembrane region" description="Helical" evidence="5">
    <location>
        <begin position="137"/>
        <end position="158"/>
    </location>
</feature>
<dbReference type="EMBL" id="CP090166">
    <property type="protein sequence ID" value="UJO16858.1"/>
    <property type="molecule type" value="Genomic_DNA"/>
</dbReference>
<evidence type="ECO:0000256" key="2">
    <source>
        <dbReference type="ARBA" id="ARBA00022692"/>
    </source>
</evidence>
<dbReference type="GeneID" id="71985037"/>
<keyword evidence="2 5" id="KW-0812">Transmembrane</keyword>
<dbReference type="PANTHER" id="PTHR28165">
    <property type="entry name" value="NON-CLASSICAL EXPORT PROTEIN 2-RELATED"/>
    <property type="match status" value="1"/>
</dbReference>
<feature type="transmembrane region" description="Helical" evidence="5">
    <location>
        <begin position="61"/>
        <end position="83"/>
    </location>
</feature>
<organism evidence="7 8">
    <name type="scientific">Passalora fulva</name>
    <name type="common">Tomato leaf mold</name>
    <name type="synonym">Cladosporium fulvum</name>
    <dbReference type="NCBI Taxonomy" id="5499"/>
    <lineage>
        <taxon>Eukaryota</taxon>
        <taxon>Fungi</taxon>
        <taxon>Dikarya</taxon>
        <taxon>Ascomycota</taxon>
        <taxon>Pezizomycotina</taxon>
        <taxon>Dothideomycetes</taxon>
        <taxon>Dothideomycetidae</taxon>
        <taxon>Mycosphaerellales</taxon>
        <taxon>Mycosphaerellaceae</taxon>
        <taxon>Fulvia</taxon>
    </lineage>
</organism>
<evidence type="ECO:0000256" key="3">
    <source>
        <dbReference type="ARBA" id="ARBA00022989"/>
    </source>
</evidence>
<proteinExistence type="predicted"/>
<evidence type="ECO:0000313" key="8">
    <source>
        <dbReference type="Proteomes" id="UP000756132"/>
    </source>
</evidence>
<evidence type="ECO:0000256" key="1">
    <source>
        <dbReference type="ARBA" id="ARBA00004141"/>
    </source>
</evidence>
<feature type="transmembrane region" description="Helical" evidence="5">
    <location>
        <begin position="90"/>
        <end position="112"/>
    </location>
</feature>
<keyword evidence="3 5" id="KW-1133">Transmembrane helix</keyword>
<comment type="subcellular location">
    <subcellularLocation>
        <location evidence="1">Membrane</location>
        <topology evidence="1">Multi-pass membrane protein</topology>
    </subcellularLocation>
</comment>
<dbReference type="AlphaFoldDB" id="A0A9Q8P888"/>
<evidence type="ECO:0000256" key="5">
    <source>
        <dbReference type="SAM" id="Phobius"/>
    </source>
</evidence>
<dbReference type="Proteomes" id="UP000756132">
    <property type="component" value="Chromosome 4"/>
</dbReference>
<dbReference type="Pfam" id="PF01284">
    <property type="entry name" value="MARVEL"/>
    <property type="match status" value="1"/>
</dbReference>
<dbReference type="GO" id="GO:0005886">
    <property type="term" value="C:plasma membrane"/>
    <property type="evidence" value="ECO:0007669"/>
    <property type="project" value="TreeGrafter"/>
</dbReference>
<evidence type="ECO:0000259" key="6">
    <source>
        <dbReference type="Pfam" id="PF01284"/>
    </source>
</evidence>
<dbReference type="InterPro" id="IPR052649">
    <property type="entry name" value="NCE102-like"/>
</dbReference>
<dbReference type="PANTHER" id="PTHR28165:SF2">
    <property type="entry name" value="MARVEL DOMAIN-CONTAINING PROTEIN"/>
    <property type="match status" value="1"/>
</dbReference>
<dbReference type="OMA" id="CHWDSES"/>